<keyword evidence="2" id="KW-1185">Reference proteome</keyword>
<gene>
    <name evidence="1" type="ORF">GCM10007913_06030</name>
</gene>
<organism evidence="1 2">
    <name type="scientific">Devosia yakushimensis</name>
    <dbReference type="NCBI Taxonomy" id="470028"/>
    <lineage>
        <taxon>Bacteria</taxon>
        <taxon>Pseudomonadati</taxon>
        <taxon>Pseudomonadota</taxon>
        <taxon>Alphaproteobacteria</taxon>
        <taxon>Hyphomicrobiales</taxon>
        <taxon>Devosiaceae</taxon>
        <taxon>Devosia</taxon>
    </lineage>
</organism>
<name>A0ABQ5UA36_9HYPH</name>
<dbReference type="Proteomes" id="UP001161406">
    <property type="component" value="Unassembled WGS sequence"/>
</dbReference>
<evidence type="ECO:0000313" key="2">
    <source>
        <dbReference type="Proteomes" id="UP001161406"/>
    </source>
</evidence>
<dbReference type="RefSeq" id="WP_284387779.1">
    <property type="nucleotide sequence ID" value="NZ_BSNG01000001.1"/>
</dbReference>
<comment type="caution">
    <text evidence="1">The sequence shown here is derived from an EMBL/GenBank/DDBJ whole genome shotgun (WGS) entry which is preliminary data.</text>
</comment>
<reference evidence="1" key="2">
    <citation type="submission" date="2023-01" db="EMBL/GenBank/DDBJ databases">
        <title>Draft genome sequence of Devosia yakushimensis strain NBRC 103855.</title>
        <authorList>
            <person name="Sun Q."/>
            <person name="Mori K."/>
        </authorList>
    </citation>
    <scope>NUCLEOTIDE SEQUENCE</scope>
    <source>
        <strain evidence="1">NBRC 103855</strain>
    </source>
</reference>
<accession>A0ABQ5UA36</accession>
<protein>
    <submittedName>
        <fullName evidence="1">Uncharacterized protein</fullName>
    </submittedName>
</protein>
<evidence type="ECO:0000313" key="1">
    <source>
        <dbReference type="EMBL" id="GLQ08671.1"/>
    </source>
</evidence>
<dbReference type="EMBL" id="BSNG01000001">
    <property type="protein sequence ID" value="GLQ08671.1"/>
    <property type="molecule type" value="Genomic_DNA"/>
</dbReference>
<proteinExistence type="predicted"/>
<sequence length="66" mass="7328">MIPASYMYRDIYHQHWEVAETEAASARPAPRGGITIPMRDIVALLGRAVESLRRRPVAAGQVQPCP</sequence>
<reference evidence="1" key="1">
    <citation type="journal article" date="2014" name="Int. J. Syst. Evol. Microbiol.">
        <title>Complete genome of a new Firmicutes species belonging to the dominant human colonic microbiota ('Ruminococcus bicirculans') reveals two chromosomes and a selective capacity to utilize plant glucans.</title>
        <authorList>
            <consortium name="NISC Comparative Sequencing Program"/>
            <person name="Wegmann U."/>
            <person name="Louis P."/>
            <person name="Goesmann A."/>
            <person name="Henrissat B."/>
            <person name="Duncan S.H."/>
            <person name="Flint H.J."/>
        </authorList>
    </citation>
    <scope>NUCLEOTIDE SEQUENCE</scope>
    <source>
        <strain evidence="1">NBRC 103855</strain>
    </source>
</reference>